<dbReference type="InterPro" id="IPR001712">
    <property type="entry name" value="T3SS_FHIPEP"/>
</dbReference>
<keyword evidence="7" id="KW-1006">Bacterial flagellum protein export</keyword>
<keyword evidence="7" id="KW-0813">Transport</keyword>
<dbReference type="PRINTS" id="PR00949">
    <property type="entry name" value="TYPE3IMAPROT"/>
</dbReference>
<dbReference type="Gene3D" id="1.10.8.540">
    <property type="entry name" value="FHIPEP family, domain 3"/>
    <property type="match status" value="1"/>
</dbReference>
<dbReference type="AlphaFoldDB" id="B0SWF0"/>
<keyword evidence="3 7" id="KW-1003">Cell membrane</keyword>
<dbReference type="KEGG" id="cak:Caul_1017"/>
<name>B0SWF0_CAUSK</name>
<keyword evidence="7" id="KW-1005">Bacterial flagellum biogenesis</keyword>
<dbReference type="InterPro" id="IPR042194">
    <property type="entry name" value="FHIPEP_1"/>
</dbReference>
<protein>
    <recommendedName>
        <fullName evidence="7">Flagellar biosynthesis protein FlhA</fullName>
    </recommendedName>
</protein>
<dbReference type="Gene3D" id="3.40.30.60">
    <property type="entry name" value="FHIPEP family, domain 1"/>
    <property type="match status" value="1"/>
</dbReference>
<dbReference type="GO" id="GO:0044780">
    <property type="term" value="P:bacterial-type flagellum assembly"/>
    <property type="evidence" value="ECO:0007669"/>
    <property type="project" value="InterPro"/>
</dbReference>
<evidence type="ECO:0000256" key="4">
    <source>
        <dbReference type="ARBA" id="ARBA00022692"/>
    </source>
</evidence>
<dbReference type="InterPro" id="IPR025505">
    <property type="entry name" value="FHIPEP_CS"/>
</dbReference>
<dbReference type="Pfam" id="PF00771">
    <property type="entry name" value="FHIPEP"/>
    <property type="match status" value="1"/>
</dbReference>
<comment type="subcellular location">
    <subcellularLocation>
        <location evidence="1 7">Cell membrane</location>
        <topology evidence="1 7">Multi-pass membrane protein</topology>
    </subcellularLocation>
</comment>
<dbReference type="OrthoDB" id="9759185at2"/>
<keyword evidence="5 7" id="KW-1133">Transmembrane helix</keyword>
<comment type="function">
    <text evidence="7">Required for formation of the rod structure of the flagellar apparatus. Together with FliI and FliH, may constitute the export apparatus of flagellin.</text>
</comment>
<evidence type="ECO:0000256" key="2">
    <source>
        <dbReference type="ARBA" id="ARBA00008835"/>
    </source>
</evidence>
<dbReference type="PANTHER" id="PTHR30161">
    <property type="entry name" value="FLAGELLAR EXPORT PROTEIN, MEMBRANE FLHA SUBUNIT-RELATED"/>
    <property type="match status" value="1"/>
</dbReference>
<feature type="transmembrane region" description="Helical" evidence="7">
    <location>
        <begin position="216"/>
        <end position="237"/>
    </location>
</feature>
<keyword evidence="6 7" id="KW-0472">Membrane</keyword>
<dbReference type="Gene3D" id="3.40.50.12790">
    <property type="entry name" value="FHIPEP family, domain 4"/>
    <property type="match status" value="1"/>
</dbReference>
<dbReference type="PANTHER" id="PTHR30161:SF1">
    <property type="entry name" value="FLAGELLAR BIOSYNTHESIS PROTEIN FLHA-RELATED"/>
    <property type="match status" value="1"/>
</dbReference>
<keyword evidence="8" id="KW-0282">Flagellum</keyword>
<evidence type="ECO:0000256" key="1">
    <source>
        <dbReference type="ARBA" id="ARBA00004651"/>
    </source>
</evidence>
<dbReference type="GO" id="GO:0005886">
    <property type="term" value="C:plasma membrane"/>
    <property type="evidence" value="ECO:0007669"/>
    <property type="project" value="UniProtKB-SubCell"/>
</dbReference>
<comment type="similarity">
    <text evidence="2 7">Belongs to the FHIPEP (flagella/HR/invasion proteins export pore) family.</text>
</comment>
<keyword evidence="8" id="KW-0969">Cilium</keyword>
<proteinExistence type="inferred from homology"/>
<feature type="transmembrane region" description="Helical" evidence="7">
    <location>
        <begin position="28"/>
        <end position="46"/>
    </location>
</feature>
<feature type="transmembrane region" description="Helical" evidence="7">
    <location>
        <begin position="291"/>
        <end position="310"/>
    </location>
</feature>
<keyword evidence="4 7" id="KW-0812">Transmembrane</keyword>
<evidence type="ECO:0000256" key="3">
    <source>
        <dbReference type="ARBA" id="ARBA00022475"/>
    </source>
</evidence>
<dbReference type="HOGENOM" id="CLU_015346_3_0_5"/>
<dbReference type="PROSITE" id="PS00994">
    <property type="entry name" value="FHIPEP"/>
    <property type="match status" value="1"/>
</dbReference>
<accession>B0SWF0</accession>
<feature type="transmembrane region" description="Helical" evidence="7">
    <location>
        <begin position="123"/>
        <end position="146"/>
    </location>
</feature>
<feature type="transmembrane region" description="Helical" evidence="7">
    <location>
        <begin position="257"/>
        <end position="279"/>
    </location>
</feature>
<dbReference type="EMBL" id="CP000927">
    <property type="protein sequence ID" value="ABZ70147.1"/>
    <property type="molecule type" value="Genomic_DNA"/>
</dbReference>
<keyword evidence="7" id="KW-0653">Protein transport</keyword>
<dbReference type="NCBIfam" id="TIGR01398">
    <property type="entry name" value="FlhA"/>
    <property type="match status" value="1"/>
</dbReference>
<evidence type="ECO:0000313" key="8">
    <source>
        <dbReference type="EMBL" id="ABZ70147.1"/>
    </source>
</evidence>
<dbReference type="GO" id="GO:0009306">
    <property type="term" value="P:protein secretion"/>
    <property type="evidence" value="ECO:0007669"/>
    <property type="project" value="InterPro"/>
</dbReference>
<keyword evidence="8" id="KW-0966">Cell projection</keyword>
<organism evidence="8">
    <name type="scientific">Caulobacter sp. (strain K31)</name>
    <dbReference type="NCBI Taxonomy" id="366602"/>
    <lineage>
        <taxon>Bacteria</taxon>
        <taxon>Pseudomonadati</taxon>
        <taxon>Pseudomonadota</taxon>
        <taxon>Alphaproteobacteria</taxon>
        <taxon>Caulobacterales</taxon>
        <taxon>Caulobacteraceae</taxon>
        <taxon>Caulobacter</taxon>
    </lineage>
</organism>
<gene>
    <name evidence="7" type="primary">flhA</name>
    <name evidence="8" type="ordered locus">Caul_1017</name>
</gene>
<dbReference type="InterPro" id="IPR006301">
    <property type="entry name" value="FlhA"/>
</dbReference>
<evidence type="ECO:0000256" key="7">
    <source>
        <dbReference type="RuleBase" id="RU364093"/>
    </source>
</evidence>
<dbReference type="InterPro" id="IPR042196">
    <property type="entry name" value="FHIPEP_4"/>
</dbReference>
<dbReference type="InterPro" id="IPR042193">
    <property type="entry name" value="FHIPEP_3"/>
</dbReference>
<sequence length="703" mass="74488">MADAAVPKTASSMPSASSLWAGILRGEMGLALGVVGIIVLLIIPVPAMMLDLLLAISLTGAVLILMTAVLIKKPLEFTSFPTVLLVATLYRLGLNIASTRLILGHGQEGAHGAGAVIAAFGNLMMQGNFVIGVIVFIILVVVNFMVVTKGSGRIAEVAARFTLDAMPGKQMAIDADLSTGLIDQDTAKQRRKDLEQESTFFGAMDGASKFVKGDAVAGLIITAINVIGGILIGVVQHKMPIGEASASYTLMTIGDGLVSQIPALIISIAAGLVVSKAGVEGSANAALTTQLAMNPVALGMVSASSGVIALIPGMPIIPFAALAAGSGYLAYRRALKAKEPKPLDPAALAALAEAAAEPEEEPISASLAIDDVKIELGYGLLTLINDLDGRKLTDQIRALRKTLATEFGFVMPPVRILDNMRLANQGYAIRIKEMEAGAGEVRLGCLMAMDPRGGQVELPGEHVREPAFGLPATWVEEAMREEATFRGYTIVDPATVLTTHLTEILKENMADLLSYAEVQKLLKDLPEGQKKLVDDLIPSVVSAATIQRVLQALLKERVSIRDLPQILEGVGEAAPHTASVVQLTEQVRARLARQLCWANRGEDGALPIITLSAEWEQAFAEALVGPGEDKQLALAPSRLQEFIRGVRDAFDQAAMAGDQAVLLTSPGVRPYVRSIIERFRGQTVVMSQNEIHPRARLRTVGMV</sequence>
<dbReference type="STRING" id="366602.Caul_1017"/>
<reference evidence="8" key="1">
    <citation type="submission" date="2008-01" db="EMBL/GenBank/DDBJ databases">
        <title>Complete sequence of chromosome of Caulobacter sp. K31.</title>
        <authorList>
            <consortium name="US DOE Joint Genome Institute"/>
            <person name="Copeland A."/>
            <person name="Lucas S."/>
            <person name="Lapidus A."/>
            <person name="Barry K."/>
            <person name="Glavina del Rio T."/>
            <person name="Dalin E."/>
            <person name="Tice H."/>
            <person name="Pitluck S."/>
            <person name="Bruce D."/>
            <person name="Goodwin L."/>
            <person name="Thompson L.S."/>
            <person name="Brettin T."/>
            <person name="Detter J.C."/>
            <person name="Han C."/>
            <person name="Schmutz J."/>
            <person name="Larimer F."/>
            <person name="Land M."/>
            <person name="Hauser L."/>
            <person name="Kyrpides N."/>
            <person name="Kim E."/>
            <person name="Stephens C."/>
            <person name="Richardson P."/>
        </authorList>
    </citation>
    <scope>NUCLEOTIDE SEQUENCE [LARGE SCALE GENOMIC DNA]</scope>
    <source>
        <strain evidence="8">K31</strain>
    </source>
</reference>
<comment type="caution">
    <text evidence="7">Lacks conserved residue(s) required for the propagation of feature annotation.</text>
</comment>
<evidence type="ECO:0000256" key="5">
    <source>
        <dbReference type="ARBA" id="ARBA00022989"/>
    </source>
</evidence>
<dbReference type="eggNOG" id="COG1298">
    <property type="taxonomic scope" value="Bacteria"/>
</dbReference>
<evidence type="ECO:0000256" key="6">
    <source>
        <dbReference type="ARBA" id="ARBA00023136"/>
    </source>
</evidence>
<dbReference type="PIRSF" id="PIRSF005419">
    <property type="entry name" value="FlhA"/>
    <property type="match status" value="1"/>
</dbReference>
<feature type="transmembrane region" description="Helical" evidence="7">
    <location>
        <begin position="52"/>
        <end position="71"/>
    </location>
</feature>